<keyword evidence="4" id="KW-1185">Reference proteome</keyword>
<dbReference type="EMBL" id="BMMD01000012">
    <property type="protein sequence ID" value="GGJ83236.1"/>
    <property type="molecule type" value="Genomic_DNA"/>
</dbReference>
<dbReference type="InterPro" id="IPR058787">
    <property type="entry name" value="ApnL_M"/>
</dbReference>
<accession>A0A917UT64</accession>
<name>A0A917UT64_9MICO</name>
<dbReference type="Proteomes" id="UP000636956">
    <property type="component" value="Unassembled WGS sequence"/>
</dbReference>
<sequence>MGYTTREDREDGLELRGIRFDGEPVLGRFYFAARDPHWRTARMIVQHRERTRTRDGFTLRIDAEPADAAFPLAASLIATAAGNVLTVETLGIALADFPYNRIGPCLLFDDRTFRHAEATTERGGVRNSFTFPGEIVARARSHPDAPAFHSPFTRLRAKPPTGGRLDVEITGDELELEDQRNWTDASYKAYTTTTGPVPLLARAQQRFEHRVQLRWTPGRQHTTGRPHPIGRQRVQIGEPVGRMPPVGVYDGCLSPASLRPAGGFIELNEHPPAQRPPAVELGVNGAVHAADDDSVLETAAMHGDLVRHARALAGGAPVHLGPVSFLDVAGDWLDDAHRYVPEPPGGPAPRRWTTPLAATWVVASAASAAPEAPASLRYFSRDIPPDSPAATAISRLAALAGRPLHRASAPAPLGVLAVDAEDGLRVAIANPSPDAQRVVMPDGREVTVPGFGTEWVTIPGRT</sequence>
<protein>
    <submittedName>
        <fullName evidence="3">Uncharacterized protein</fullName>
    </submittedName>
</protein>
<comment type="caution">
    <text evidence="3">The sequence shown here is derived from an EMBL/GenBank/DDBJ whole genome shotgun (WGS) entry which is preliminary data.</text>
</comment>
<feature type="domain" description="D-apionate lactonase N-terminal" evidence="1">
    <location>
        <begin position="13"/>
        <end position="216"/>
    </location>
</feature>
<feature type="domain" description="D-apionate lactonase TIM barrel" evidence="2">
    <location>
        <begin position="264"/>
        <end position="378"/>
    </location>
</feature>
<reference evidence="3" key="1">
    <citation type="journal article" date="2014" name="Int. J. Syst. Evol. Microbiol.">
        <title>Complete genome sequence of Corynebacterium casei LMG S-19264T (=DSM 44701T), isolated from a smear-ripened cheese.</title>
        <authorList>
            <consortium name="US DOE Joint Genome Institute (JGI-PGF)"/>
            <person name="Walter F."/>
            <person name="Albersmeier A."/>
            <person name="Kalinowski J."/>
            <person name="Ruckert C."/>
        </authorList>
    </citation>
    <scope>NUCLEOTIDE SEQUENCE</scope>
    <source>
        <strain evidence="3">CGMCC 1.8984</strain>
    </source>
</reference>
<proteinExistence type="predicted"/>
<evidence type="ECO:0000313" key="3">
    <source>
        <dbReference type="EMBL" id="GGJ83236.1"/>
    </source>
</evidence>
<organism evidence="3 4">
    <name type="scientific">Agromyces bauzanensis</name>
    <dbReference type="NCBI Taxonomy" id="1308924"/>
    <lineage>
        <taxon>Bacteria</taxon>
        <taxon>Bacillati</taxon>
        <taxon>Actinomycetota</taxon>
        <taxon>Actinomycetes</taxon>
        <taxon>Micrococcales</taxon>
        <taxon>Microbacteriaceae</taxon>
        <taxon>Agromyces</taxon>
    </lineage>
</organism>
<dbReference type="InterPro" id="IPR058788">
    <property type="entry name" value="ApnL_N"/>
</dbReference>
<dbReference type="AlphaFoldDB" id="A0A917UT64"/>
<gene>
    <name evidence="3" type="ORF">GCM10011372_21930</name>
</gene>
<evidence type="ECO:0000313" key="4">
    <source>
        <dbReference type="Proteomes" id="UP000636956"/>
    </source>
</evidence>
<dbReference type="RefSeq" id="WP_188743482.1">
    <property type="nucleotide sequence ID" value="NZ_BAABFW010000006.1"/>
</dbReference>
<evidence type="ECO:0000259" key="1">
    <source>
        <dbReference type="Pfam" id="PF25837"/>
    </source>
</evidence>
<evidence type="ECO:0000259" key="2">
    <source>
        <dbReference type="Pfam" id="PF25838"/>
    </source>
</evidence>
<dbReference type="Pfam" id="PF25837">
    <property type="entry name" value="Apionate_lact_N"/>
    <property type="match status" value="1"/>
</dbReference>
<dbReference type="Pfam" id="PF25838">
    <property type="entry name" value="Apionate_lact_M"/>
    <property type="match status" value="1"/>
</dbReference>
<reference evidence="3" key="2">
    <citation type="submission" date="2020-09" db="EMBL/GenBank/DDBJ databases">
        <authorList>
            <person name="Sun Q."/>
            <person name="Zhou Y."/>
        </authorList>
    </citation>
    <scope>NUCLEOTIDE SEQUENCE</scope>
    <source>
        <strain evidence="3">CGMCC 1.8984</strain>
    </source>
</reference>